<proteinExistence type="predicted"/>
<protein>
    <submittedName>
        <fullName evidence="1">Uncharacterized protein</fullName>
    </submittedName>
</protein>
<sequence length="142" mass="15728">MNAICLSFSCFDCTDDSWLGSGSLSLATQSTHPTTSISSGSTASLRRCTTPVRTCSSDSNNSENDLTRPNTVGDDASVTRCVWGDDRPVCPLPGLRKLVERVYHDKLLSLGVSRFFPRQVKRNVILVKPFYRKIEKAVKDRI</sequence>
<organism evidence="1 2">
    <name type="scientific">Lithospermum erythrorhizon</name>
    <name type="common">Purple gromwell</name>
    <name type="synonym">Lithospermum officinale var. erythrorhizon</name>
    <dbReference type="NCBI Taxonomy" id="34254"/>
    <lineage>
        <taxon>Eukaryota</taxon>
        <taxon>Viridiplantae</taxon>
        <taxon>Streptophyta</taxon>
        <taxon>Embryophyta</taxon>
        <taxon>Tracheophyta</taxon>
        <taxon>Spermatophyta</taxon>
        <taxon>Magnoliopsida</taxon>
        <taxon>eudicotyledons</taxon>
        <taxon>Gunneridae</taxon>
        <taxon>Pentapetalae</taxon>
        <taxon>asterids</taxon>
        <taxon>lamiids</taxon>
        <taxon>Boraginales</taxon>
        <taxon>Boraginaceae</taxon>
        <taxon>Boraginoideae</taxon>
        <taxon>Lithospermeae</taxon>
        <taxon>Lithospermum</taxon>
    </lineage>
</organism>
<keyword evidence="2" id="KW-1185">Reference proteome</keyword>
<comment type="caution">
    <text evidence="1">The sequence shown here is derived from an EMBL/GenBank/DDBJ whole genome shotgun (WGS) entry which is preliminary data.</text>
</comment>
<evidence type="ECO:0000313" key="1">
    <source>
        <dbReference type="EMBL" id="GAA0175918.1"/>
    </source>
</evidence>
<reference evidence="1 2" key="1">
    <citation type="submission" date="2024-01" db="EMBL/GenBank/DDBJ databases">
        <title>The complete chloroplast genome sequence of Lithospermum erythrorhizon: insights into the phylogenetic relationship among Boraginaceae species and the maternal lineages of purple gromwells.</title>
        <authorList>
            <person name="Okada T."/>
            <person name="Watanabe K."/>
        </authorList>
    </citation>
    <scope>NUCLEOTIDE SEQUENCE [LARGE SCALE GENOMIC DNA]</scope>
</reference>
<evidence type="ECO:0000313" key="2">
    <source>
        <dbReference type="Proteomes" id="UP001454036"/>
    </source>
</evidence>
<accession>A0AAV3RLB9</accession>
<gene>
    <name evidence="1" type="ORF">LIER_29009</name>
</gene>
<dbReference type="Proteomes" id="UP001454036">
    <property type="component" value="Unassembled WGS sequence"/>
</dbReference>
<dbReference type="EMBL" id="BAABME010009842">
    <property type="protein sequence ID" value="GAA0175918.1"/>
    <property type="molecule type" value="Genomic_DNA"/>
</dbReference>
<dbReference type="AlphaFoldDB" id="A0AAV3RLB9"/>
<name>A0AAV3RLB9_LITER</name>